<dbReference type="InterPro" id="IPR050555">
    <property type="entry name" value="Bact_Solute-Bind_Prot2"/>
</dbReference>
<keyword evidence="3" id="KW-0732">Signal</keyword>
<feature type="signal peptide" evidence="3">
    <location>
        <begin position="1"/>
        <end position="27"/>
    </location>
</feature>
<dbReference type="Gene3D" id="3.40.50.2300">
    <property type="match status" value="2"/>
</dbReference>
<dbReference type="SUPFAM" id="SSF53822">
    <property type="entry name" value="Periplasmic binding protein-like I"/>
    <property type="match status" value="1"/>
</dbReference>
<evidence type="ECO:0000259" key="4">
    <source>
        <dbReference type="Pfam" id="PF13407"/>
    </source>
</evidence>
<dbReference type="RefSeq" id="WP_100672731.1">
    <property type="nucleotide sequence ID" value="NZ_CP141212.1"/>
</dbReference>
<evidence type="ECO:0000256" key="1">
    <source>
        <dbReference type="ARBA" id="ARBA00004418"/>
    </source>
</evidence>
<reference evidence="5 6" key="1">
    <citation type="submission" date="2017-06" db="EMBL/GenBank/DDBJ databases">
        <title>Ensifer strains isolated from leguminous trees and herbs display diverse denitrification phenotypes with some acting as strong N2O sinks.</title>
        <authorList>
            <person name="Woliy K."/>
            <person name="Mania D."/>
            <person name="Bakken L.R."/>
            <person name="Frostegard A."/>
        </authorList>
    </citation>
    <scope>NUCLEOTIDE SEQUENCE [LARGE SCALE GENOMIC DNA]</scope>
    <source>
        <strain evidence="5 6">AC50a</strain>
    </source>
</reference>
<evidence type="ECO:0000256" key="3">
    <source>
        <dbReference type="SAM" id="SignalP"/>
    </source>
</evidence>
<comment type="subcellular location">
    <subcellularLocation>
        <location evidence="1">Periplasm</location>
    </subcellularLocation>
</comment>
<organism evidence="5 6">
    <name type="scientific">Rhizobium meliloti</name>
    <name type="common">Ensifer meliloti</name>
    <name type="synonym">Sinorhizobium meliloti</name>
    <dbReference type="NCBI Taxonomy" id="382"/>
    <lineage>
        <taxon>Bacteria</taxon>
        <taxon>Pseudomonadati</taxon>
        <taxon>Pseudomonadota</taxon>
        <taxon>Alphaproteobacteria</taxon>
        <taxon>Hyphomicrobiales</taxon>
        <taxon>Rhizobiaceae</taxon>
        <taxon>Sinorhizobium/Ensifer group</taxon>
        <taxon>Sinorhizobium</taxon>
    </lineage>
</organism>
<dbReference type="Proteomes" id="UP000231987">
    <property type="component" value="Unassembled WGS sequence"/>
</dbReference>
<dbReference type="PANTHER" id="PTHR30036">
    <property type="entry name" value="D-XYLOSE-BINDING PERIPLASMIC PROTEIN"/>
    <property type="match status" value="1"/>
</dbReference>
<dbReference type="GO" id="GO:0030288">
    <property type="term" value="C:outer membrane-bounded periplasmic space"/>
    <property type="evidence" value="ECO:0007669"/>
    <property type="project" value="TreeGrafter"/>
</dbReference>
<dbReference type="EMBL" id="NJGD01000007">
    <property type="protein sequence ID" value="PJR14211.1"/>
    <property type="molecule type" value="Genomic_DNA"/>
</dbReference>
<protein>
    <submittedName>
        <fullName evidence="5">ABC transporter substrate-binding protein</fullName>
    </submittedName>
</protein>
<name>A0A2J0Z123_RHIML</name>
<evidence type="ECO:0000313" key="6">
    <source>
        <dbReference type="Proteomes" id="UP000231987"/>
    </source>
</evidence>
<accession>A0A2J0Z123</accession>
<evidence type="ECO:0000313" key="5">
    <source>
        <dbReference type="EMBL" id="PJR14211.1"/>
    </source>
</evidence>
<evidence type="ECO:0000256" key="2">
    <source>
        <dbReference type="ARBA" id="ARBA00007639"/>
    </source>
</evidence>
<gene>
    <name evidence="5" type="ORF">CEJ86_17595</name>
</gene>
<dbReference type="CDD" id="cd06314">
    <property type="entry name" value="PBP1_tmGBP"/>
    <property type="match status" value="1"/>
</dbReference>
<dbReference type="Pfam" id="PF13407">
    <property type="entry name" value="Peripla_BP_4"/>
    <property type="match status" value="1"/>
</dbReference>
<sequence length="337" mass="35865">MQPVHTLTAALSVACLAVGLTVPQANAADREFALVFKVLNNAFSPPIQQGCEAAAKKLGDVTCTYLGPTEYDEAKQVQLAQDMVTRGVAGLGVSAGNPKAMARIMKMAQDKGIPVVTFDTDVLPEDAGLRSTYIGTDNYEFGIALAQKVLETKKDGGTVCIQSGAPASENLKARVQGIRDTLAGVTKDKGAETLTGQNGWIEPAGCPVYNNDDITLAAQQVRDVMTNNPELSAFIAVGGWAQYAPQAYKQAMEPLKARLDSKDLVVVFGDNFGPQLPLLAEGLSHYNIGQRPYDMGYETIMALDKLTKGEKVEPFIKTGTEVCTPEDALTTCGKTAN</sequence>
<feature type="chain" id="PRO_5014387522" evidence="3">
    <location>
        <begin position="28"/>
        <end position="337"/>
    </location>
</feature>
<comment type="caution">
    <text evidence="5">The sequence shown here is derived from an EMBL/GenBank/DDBJ whole genome shotgun (WGS) entry which is preliminary data.</text>
</comment>
<feature type="domain" description="Periplasmic binding protein" evidence="4">
    <location>
        <begin position="32"/>
        <end position="311"/>
    </location>
</feature>
<dbReference type="PANTHER" id="PTHR30036:SF7">
    <property type="entry name" value="ABC TRANSPORTER PERIPLASMIC-BINDING PROTEIN YPHF"/>
    <property type="match status" value="1"/>
</dbReference>
<dbReference type="InterPro" id="IPR025997">
    <property type="entry name" value="SBP_2_dom"/>
</dbReference>
<dbReference type="GO" id="GO:0030246">
    <property type="term" value="F:carbohydrate binding"/>
    <property type="evidence" value="ECO:0007669"/>
    <property type="project" value="TreeGrafter"/>
</dbReference>
<dbReference type="InterPro" id="IPR028082">
    <property type="entry name" value="Peripla_BP_I"/>
</dbReference>
<comment type="similarity">
    <text evidence="2">Belongs to the bacterial solute-binding protein 2 family.</text>
</comment>
<dbReference type="AlphaFoldDB" id="A0A2J0Z123"/>
<proteinExistence type="inferred from homology"/>